<dbReference type="Gene3D" id="1.10.10.10">
    <property type="entry name" value="Winged helix-like DNA-binding domain superfamily/Winged helix DNA-binding domain"/>
    <property type="match status" value="1"/>
</dbReference>
<gene>
    <name evidence="6" type="ORF">N4261_17080</name>
</gene>
<feature type="domain" description="HTH lysR-type" evidence="5">
    <location>
        <begin position="5"/>
        <end position="62"/>
    </location>
</feature>
<dbReference type="InterPro" id="IPR036390">
    <property type="entry name" value="WH_DNA-bd_sf"/>
</dbReference>
<accession>A0ABY6AVW2</accession>
<dbReference type="EMBL" id="CP104562">
    <property type="protein sequence ID" value="UXH76740.1"/>
    <property type="molecule type" value="Genomic_DNA"/>
</dbReference>
<name>A0ABY6AVW2_9BURK</name>
<dbReference type="InterPro" id="IPR000847">
    <property type="entry name" value="LysR_HTH_N"/>
</dbReference>
<dbReference type="Pfam" id="PF03466">
    <property type="entry name" value="LysR_substrate"/>
    <property type="match status" value="1"/>
</dbReference>
<evidence type="ECO:0000256" key="3">
    <source>
        <dbReference type="ARBA" id="ARBA00023125"/>
    </source>
</evidence>
<evidence type="ECO:0000256" key="2">
    <source>
        <dbReference type="ARBA" id="ARBA00023015"/>
    </source>
</evidence>
<keyword evidence="4" id="KW-0804">Transcription</keyword>
<dbReference type="SUPFAM" id="SSF53850">
    <property type="entry name" value="Periplasmic binding protein-like II"/>
    <property type="match status" value="1"/>
</dbReference>
<dbReference type="InterPro" id="IPR005119">
    <property type="entry name" value="LysR_subst-bd"/>
</dbReference>
<protein>
    <submittedName>
        <fullName evidence="6">LysR family transcriptional regulator</fullName>
    </submittedName>
</protein>
<sequence>MIGSLTLDQLRVLVTIADVGSFSAAGRELRRAQSAISNAIANLEQTQGIELFDRRSHRPQLTDVGRTLVEQARLVLASATRFEAMAAGTRAGLEPQLTIAIDPLVPTAPLIDSLQALSARHPDLAVHFSTEGLGGSLRRLRSGSASLALCLLLPAVPEDIAAYPLLRTRMCAVVSPSHPLASLGRPATSSDLAPHIQLVLSDPVEPDGANYGVAGTRLWRFVDLGRRFDFLLAGFGWCRMPEHLVTSLIASGALAAIEIEDDSTPPEGVTIYAAHRKERALGVAGSWLLDTLRRRVDSSLTMPTSSDC</sequence>
<evidence type="ECO:0000259" key="5">
    <source>
        <dbReference type="PROSITE" id="PS50931"/>
    </source>
</evidence>
<proteinExistence type="inferred from homology"/>
<comment type="similarity">
    <text evidence="1">Belongs to the LysR transcriptional regulatory family.</text>
</comment>
<keyword evidence="3" id="KW-0238">DNA-binding</keyword>
<evidence type="ECO:0000313" key="7">
    <source>
        <dbReference type="Proteomes" id="UP001064933"/>
    </source>
</evidence>
<keyword evidence="7" id="KW-1185">Reference proteome</keyword>
<reference evidence="6" key="1">
    <citation type="submission" date="2022-10" db="EMBL/GenBank/DDBJ databases">
        <title>Characterization and whole genome sequencing of a new Roseateles species, isolated from fresh water.</title>
        <authorList>
            <person name="Guliayeva D.Y."/>
            <person name="Akhremchuk A.E."/>
            <person name="Sikolenko M.A."/>
            <person name="Valentovich L.N."/>
            <person name="Sidarenka A.V."/>
        </authorList>
    </citation>
    <scope>NUCLEOTIDE SEQUENCE</scope>
    <source>
        <strain evidence="6">BIM B-1768</strain>
    </source>
</reference>
<dbReference type="PANTHER" id="PTHR30126:SF91">
    <property type="entry name" value="LYSR FAMILY TRANSCRIPTIONAL REGULATOR"/>
    <property type="match status" value="1"/>
</dbReference>
<dbReference type="InterPro" id="IPR036388">
    <property type="entry name" value="WH-like_DNA-bd_sf"/>
</dbReference>
<evidence type="ECO:0000313" key="6">
    <source>
        <dbReference type="EMBL" id="UXH76740.1"/>
    </source>
</evidence>
<dbReference type="RefSeq" id="WP_261756476.1">
    <property type="nucleotide sequence ID" value="NZ_CP104562.2"/>
</dbReference>
<keyword evidence="2" id="KW-0805">Transcription regulation</keyword>
<dbReference type="Gene3D" id="3.40.190.290">
    <property type="match status" value="1"/>
</dbReference>
<evidence type="ECO:0000256" key="4">
    <source>
        <dbReference type="ARBA" id="ARBA00023163"/>
    </source>
</evidence>
<dbReference type="Pfam" id="PF00126">
    <property type="entry name" value="HTH_1"/>
    <property type="match status" value="1"/>
</dbReference>
<evidence type="ECO:0000256" key="1">
    <source>
        <dbReference type="ARBA" id="ARBA00009437"/>
    </source>
</evidence>
<dbReference type="PANTHER" id="PTHR30126">
    <property type="entry name" value="HTH-TYPE TRANSCRIPTIONAL REGULATOR"/>
    <property type="match status" value="1"/>
</dbReference>
<dbReference type="Proteomes" id="UP001064933">
    <property type="component" value="Chromosome"/>
</dbReference>
<organism evidence="6 7">
    <name type="scientific">Roseateles amylovorans</name>
    <dbReference type="NCBI Taxonomy" id="2978473"/>
    <lineage>
        <taxon>Bacteria</taxon>
        <taxon>Pseudomonadati</taxon>
        <taxon>Pseudomonadota</taxon>
        <taxon>Betaproteobacteria</taxon>
        <taxon>Burkholderiales</taxon>
        <taxon>Sphaerotilaceae</taxon>
        <taxon>Roseateles</taxon>
    </lineage>
</organism>
<dbReference type="PRINTS" id="PR00039">
    <property type="entry name" value="HTHLYSR"/>
</dbReference>
<dbReference type="SUPFAM" id="SSF46785">
    <property type="entry name" value="Winged helix' DNA-binding domain"/>
    <property type="match status" value="1"/>
</dbReference>
<dbReference type="PROSITE" id="PS50931">
    <property type="entry name" value="HTH_LYSR"/>
    <property type="match status" value="1"/>
</dbReference>